<dbReference type="STRING" id="1391654.AKJ09_10357"/>
<evidence type="ECO:0000313" key="1">
    <source>
        <dbReference type="EMBL" id="AKV03694.1"/>
    </source>
</evidence>
<name>A0A0K1QD62_9BACT</name>
<dbReference type="RefSeq" id="WP_146654422.1">
    <property type="nucleotide sequence ID" value="NZ_CP012333.1"/>
</dbReference>
<dbReference type="Proteomes" id="UP000064967">
    <property type="component" value="Chromosome"/>
</dbReference>
<dbReference type="AlphaFoldDB" id="A0A0K1QD62"/>
<dbReference type="SUPFAM" id="SSF109604">
    <property type="entry name" value="HD-domain/PDEase-like"/>
    <property type="match status" value="1"/>
</dbReference>
<evidence type="ECO:0008006" key="3">
    <source>
        <dbReference type="Google" id="ProtNLM"/>
    </source>
</evidence>
<dbReference type="OrthoDB" id="9808993at2"/>
<keyword evidence="2" id="KW-1185">Reference proteome</keyword>
<proteinExistence type="predicted"/>
<dbReference type="PANTHER" id="PTHR21174">
    <property type="match status" value="1"/>
</dbReference>
<accession>A0A0K1QD62</accession>
<evidence type="ECO:0000313" key="2">
    <source>
        <dbReference type="Proteomes" id="UP000064967"/>
    </source>
</evidence>
<dbReference type="PIRSF" id="PIRSF035170">
    <property type="entry name" value="HD_phosphohydro"/>
    <property type="match status" value="1"/>
</dbReference>
<reference evidence="1 2" key="1">
    <citation type="submission" date="2015-08" db="EMBL/GenBank/DDBJ databases">
        <authorList>
            <person name="Babu N.S."/>
            <person name="Beckwith C.J."/>
            <person name="Beseler K.G."/>
            <person name="Brison A."/>
            <person name="Carone J.V."/>
            <person name="Caskin T.P."/>
            <person name="Diamond M."/>
            <person name="Durham M.E."/>
            <person name="Foxe J.M."/>
            <person name="Go M."/>
            <person name="Henderson B.A."/>
            <person name="Jones I.B."/>
            <person name="McGettigan J.A."/>
            <person name="Micheletti S.J."/>
            <person name="Nasrallah M.E."/>
            <person name="Ortiz D."/>
            <person name="Piller C.R."/>
            <person name="Privatt S.R."/>
            <person name="Schneider S.L."/>
            <person name="Sharp S."/>
            <person name="Smith T.C."/>
            <person name="Stanton J.D."/>
            <person name="Ullery H.E."/>
            <person name="Wilson R.J."/>
            <person name="Serrano M.G."/>
            <person name="Buck G."/>
            <person name="Lee V."/>
            <person name="Wang Y."/>
            <person name="Carvalho R."/>
            <person name="Voegtly L."/>
            <person name="Shi R."/>
            <person name="Duckworth R."/>
            <person name="Johnson A."/>
            <person name="Loviza R."/>
            <person name="Walstead R."/>
            <person name="Shah Z."/>
            <person name="Kiflezghi M."/>
            <person name="Wade K."/>
            <person name="Ball S.L."/>
            <person name="Bradley K.W."/>
            <person name="Asai D.J."/>
            <person name="Bowman C.A."/>
            <person name="Russell D.A."/>
            <person name="Pope W.H."/>
            <person name="Jacobs-Sera D."/>
            <person name="Hendrix R.W."/>
            <person name="Hatfull G.F."/>
        </authorList>
    </citation>
    <scope>NUCLEOTIDE SEQUENCE [LARGE SCALE GENOMIC DNA]</scope>
    <source>
        <strain evidence="1 2">DSM 27648</strain>
    </source>
</reference>
<sequence>MSSTALVGVPFPVSQTLLEALERAYAGPPRAYHHFGHVHEVLGHFREVPAWIDAQAVAAAILFHDAVYEPGRADNEARSAELAKMLLAVHVPGIDLERVASLILLTARHGSLRPSDVDAEAALFLDCDMAILGSSPERFARYEEEIAAEYGHVPKEAYAVGRAMFFQKVLATETIYLSPFFRERLEAAARANIERALNAGASFGP</sequence>
<dbReference type="Gene3D" id="1.10.3210.10">
    <property type="entry name" value="Hypothetical protein af1432"/>
    <property type="match status" value="1"/>
</dbReference>
<dbReference type="InterPro" id="IPR009218">
    <property type="entry name" value="HD_phosphohydro"/>
</dbReference>
<protein>
    <recommendedName>
        <fullName evidence="3">Metal-dependent HD superfamily phosphohydrolase</fullName>
    </recommendedName>
</protein>
<organism evidence="1 2">
    <name type="scientific">Labilithrix luteola</name>
    <dbReference type="NCBI Taxonomy" id="1391654"/>
    <lineage>
        <taxon>Bacteria</taxon>
        <taxon>Pseudomonadati</taxon>
        <taxon>Myxococcota</taxon>
        <taxon>Polyangia</taxon>
        <taxon>Polyangiales</taxon>
        <taxon>Labilitrichaceae</taxon>
        <taxon>Labilithrix</taxon>
    </lineage>
</organism>
<dbReference type="PANTHER" id="PTHR21174:SF0">
    <property type="entry name" value="HD PHOSPHOHYDROLASE FAMILY PROTEIN-RELATED"/>
    <property type="match status" value="1"/>
</dbReference>
<dbReference type="KEGG" id="llu:AKJ09_10357"/>
<gene>
    <name evidence="1" type="ORF">AKJ09_10357</name>
</gene>
<dbReference type="EMBL" id="CP012333">
    <property type="protein sequence ID" value="AKV03694.1"/>
    <property type="molecule type" value="Genomic_DNA"/>
</dbReference>
<dbReference type="PATRIC" id="fig|1391654.3.peg.10495"/>